<name>A0A127E5U0_STAAU</name>
<dbReference type="EMBL" id="KU510528">
    <property type="protein sequence ID" value="AMN16452.1"/>
    <property type="molecule type" value="Genomic_DNA"/>
</dbReference>
<sequence>MIIFISRFVTPIASNAVGTIGTFKYETRLILPNSLEGFLFSPIKKYTFYTFNCILMKRRINMVLELDVTHELLRISRYNLSNIYGVI</sequence>
<organism evidence="1">
    <name type="scientific">Staphylococcus aureus</name>
    <dbReference type="NCBI Taxonomy" id="1280"/>
    <lineage>
        <taxon>Bacteria</taxon>
        <taxon>Bacillati</taxon>
        <taxon>Bacillota</taxon>
        <taxon>Bacilli</taxon>
        <taxon>Bacillales</taxon>
        <taxon>Staphylococcaceae</taxon>
        <taxon>Staphylococcus</taxon>
    </lineage>
</organism>
<proteinExistence type="predicted"/>
<evidence type="ECO:0000313" key="1">
    <source>
        <dbReference type="EMBL" id="AMN16452.1"/>
    </source>
</evidence>
<protein>
    <submittedName>
        <fullName evidence="1">Uncharacterized protein</fullName>
    </submittedName>
</protein>
<accession>A0A127E5U0</accession>
<reference evidence="1" key="1">
    <citation type="journal article" date="2016" name="Antimicrob. Agents Chemother.">
        <title>First Report of cfr-Carrying Plasmids in the Pandemic Sequence Type 22 Methicillin-Resistant Staphylococcus aureus Staphylococcal Cassette Chromosome mec Type IV Clone.</title>
        <authorList>
            <person name="Shore A.C."/>
            <person name="Lazaris A."/>
            <person name="Kinnevey P.M."/>
            <person name="Brennan O.M."/>
            <person name="Brennan G.I."/>
            <person name="O'Connell B."/>
            <person name="Fessler A.T."/>
            <person name="Schwarz S."/>
            <person name="Coleman D.C."/>
        </authorList>
    </citation>
    <scope>NUCLEOTIDE SEQUENCE</scope>
    <source>
        <strain evidence="1">M13/0401</strain>
        <plasmid evidence="1">pSAM13-0401</plasmid>
    </source>
</reference>
<dbReference type="AlphaFoldDB" id="A0A127E5U0"/>
<geneLocation type="plasmid" evidence="1">
    <name>pSAM13-0401</name>
</geneLocation>
<keyword evidence="1" id="KW-0614">Plasmid</keyword>